<dbReference type="AlphaFoldDB" id="A0A1Y1YMF0"/>
<keyword evidence="1" id="KW-1133">Transmembrane helix</keyword>
<keyword evidence="4" id="KW-1185">Reference proteome</keyword>
<dbReference type="OrthoDB" id="5572427at2759"/>
<sequence length="93" mass="10497">MGNATNLLVLVTAGIALASNPDEVSFKAHMEKLLQRSGSSWIERTLISQVSTLVYKRKDYKFFSLFVIPETETVYLGVFGIWIGLPLYLKRQS</sequence>
<reference evidence="3 4" key="1">
    <citation type="submission" date="2016-07" db="EMBL/GenBank/DDBJ databases">
        <title>Pervasive Adenine N6-methylation of Active Genes in Fungi.</title>
        <authorList>
            <consortium name="DOE Joint Genome Institute"/>
            <person name="Mondo S.J."/>
            <person name="Dannebaum R.O."/>
            <person name="Kuo R.C."/>
            <person name="Labutti K."/>
            <person name="Haridas S."/>
            <person name="Kuo A."/>
            <person name="Salamov A."/>
            <person name="Ahrendt S.R."/>
            <person name="Lipzen A."/>
            <person name="Sullivan W."/>
            <person name="Andreopoulos W.B."/>
            <person name="Clum A."/>
            <person name="Lindquist E."/>
            <person name="Daum C."/>
            <person name="Ramamoorthy G.K."/>
            <person name="Gryganskyi A."/>
            <person name="Culley D."/>
            <person name="Magnuson J.K."/>
            <person name="James T.Y."/>
            <person name="O'Malley M.A."/>
            <person name="Stajich J.E."/>
            <person name="Spatafora J.W."/>
            <person name="Visel A."/>
            <person name="Grigoriev I.V."/>
        </authorList>
    </citation>
    <scope>NUCLEOTIDE SEQUENCE [LARGE SCALE GENOMIC DNA]</scope>
    <source>
        <strain evidence="3 4">CBS 931.73</strain>
    </source>
</reference>
<gene>
    <name evidence="3" type="ORF">K493DRAFT_313312</name>
</gene>
<dbReference type="EMBL" id="MCFE01000101">
    <property type="protein sequence ID" value="ORX99158.1"/>
    <property type="molecule type" value="Genomic_DNA"/>
</dbReference>
<feature type="chain" id="PRO_5011005955" evidence="2">
    <location>
        <begin position="19"/>
        <end position="93"/>
    </location>
</feature>
<protein>
    <submittedName>
        <fullName evidence="3">Uncharacterized protein</fullName>
    </submittedName>
</protein>
<name>A0A1Y1YMF0_9FUNG</name>
<evidence type="ECO:0000256" key="1">
    <source>
        <dbReference type="SAM" id="Phobius"/>
    </source>
</evidence>
<evidence type="ECO:0000256" key="2">
    <source>
        <dbReference type="SAM" id="SignalP"/>
    </source>
</evidence>
<feature type="signal peptide" evidence="2">
    <location>
        <begin position="1"/>
        <end position="18"/>
    </location>
</feature>
<feature type="transmembrane region" description="Helical" evidence="1">
    <location>
        <begin position="73"/>
        <end position="89"/>
    </location>
</feature>
<proteinExistence type="predicted"/>
<keyword evidence="1" id="KW-0812">Transmembrane</keyword>
<comment type="caution">
    <text evidence="3">The sequence shown here is derived from an EMBL/GenBank/DDBJ whole genome shotgun (WGS) entry which is preliminary data.</text>
</comment>
<keyword evidence="2" id="KW-0732">Signal</keyword>
<dbReference type="Proteomes" id="UP000193498">
    <property type="component" value="Unassembled WGS sequence"/>
</dbReference>
<evidence type="ECO:0000313" key="4">
    <source>
        <dbReference type="Proteomes" id="UP000193498"/>
    </source>
</evidence>
<dbReference type="InParanoid" id="A0A1Y1YMF0"/>
<organism evidence="3 4">
    <name type="scientific">Basidiobolus meristosporus CBS 931.73</name>
    <dbReference type="NCBI Taxonomy" id="1314790"/>
    <lineage>
        <taxon>Eukaryota</taxon>
        <taxon>Fungi</taxon>
        <taxon>Fungi incertae sedis</taxon>
        <taxon>Zoopagomycota</taxon>
        <taxon>Entomophthoromycotina</taxon>
        <taxon>Basidiobolomycetes</taxon>
        <taxon>Basidiobolales</taxon>
        <taxon>Basidiobolaceae</taxon>
        <taxon>Basidiobolus</taxon>
    </lineage>
</organism>
<evidence type="ECO:0000313" key="3">
    <source>
        <dbReference type="EMBL" id="ORX99158.1"/>
    </source>
</evidence>
<accession>A0A1Y1YMF0</accession>
<keyword evidence="1" id="KW-0472">Membrane</keyword>